<dbReference type="SUPFAM" id="SSF56219">
    <property type="entry name" value="DNase I-like"/>
    <property type="match status" value="1"/>
</dbReference>
<evidence type="ECO:0000256" key="2">
    <source>
        <dbReference type="SAM" id="MobiDB-lite"/>
    </source>
</evidence>
<dbReference type="Pfam" id="PF03372">
    <property type="entry name" value="Exo_endo_phos"/>
    <property type="match status" value="1"/>
</dbReference>
<dbReference type="GO" id="GO:0004523">
    <property type="term" value="F:RNA-DNA hybrid ribonuclease activity"/>
    <property type="evidence" value="ECO:0007669"/>
    <property type="project" value="InterPro"/>
</dbReference>
<dbReference type="InterPro" id="IPR013103">
    <property type="entry name" value="RVT_2"/>
</dbReference>
<dbReference type="InterPro" id="IPR002156">
    <property type="entry name" value="RNaseH_domain"/>
</dbReference>
<reference evidence="4" key="1">
    <citation type="submission" date="2018-02" db="EMBL/GenBank/DDBJ databases">
        <authorList>
            <person name="Cohen D.B."/>
            <person name="Kent A.D."/>
        </authorList>
    </citation>
    <scope>NUCLEOTIDE SEQUENCE</scope>
</reference>
<evidence type="ECO:0000313" key="4">
    <source>
        <dbReference type="EMBL" id="SPC73443.1"/>
    </source>
</evidence>
<evidence type="ECO:0000259" key="3">
    <source>
        <dbReference type="PROSITE" id="PS50878"/>
    </source>
</evidence>
<dbReference type="Pfam" id="PF00078">
    <property type="entry name" value="RVT_1"/>
    <property type="match status" value="1"/>
</dbReference>
<feature type="compositionally biased region" description="Polar residues" evidence="2">
    <location>
        <begin position="498"/>
        <end position="517"/>
    </location>
</feature>
<dbReference type="PROSITE" id="PS50878">
    <property type="entry name" value="RT_POL"/>
    <property type="match status" value="1"/>
</dbReference>
<dbReference type="GO" id="GO:0003676">
    <property type="term" value="F:nucleic acid binding"/>
    <property type="evidence" value="ECO:0007669"/>
    <property type="project" value="InterPro"/>
</dbReference>
<dbReference type="Pfam" id="PF14223">
    <property type="entry name" value="Retrotran_gag_2"/>
    <property type="match status" value="1"/>
</dbReference>
<feature type="domain" description="Reverse transcriptase" evidence="3">
    <location>
        <begin position="1744"/>
        <end position="2006"/>
    </location>
</feature>
<evidence type="ECO:0000256" key="1">
    <source>
        <dbReference type="ARBA" id="ARBA00022750"/>
    </source>
</evidence>
<dbReference type="Pfam" id="PF22936">
    <property type="entry name" value="Pol_BBD"/>
    <property type="match status" value="1"/>
</dbReference>
<dbReference type="CDD" id="cd01650">
    <property type="entry name" value="RT_nLTR_like"/>
    <property type="match status" value="1"/>
</dbReference>
<feature type="compositionally biased region" description="Polar residues" evidence="2">
    <location>
        <begin position="245"/>
        <end position="260"/>
    </location>
</feature>
<keyword evidence="1" id="KW-0378">Hydrolase</keyword>
<dbReference type="SUPFAM" id="SSF56672">
    <property type="entry name" value="DNA/RNA polymerases"/>
    <property type="match status" value="2"/>
</dbReference>
<dbReference type="InterPro" id="IPR054722">
    <property type="entry name" value="PolX-like_BBD"/>
</dbReference>
<dbReference type="Pfam" id="PF13966">
    <property type="entry name" value="zf-RVT"/>
    <property type="match status" value="1"/>
</dbReference>
<feature type="compositionally biased region" description="Gly residues" evidence="2">
    <location>
        <begin position="220"/>
        <end position="242"/>
    </location>
</feature>
<dbReference type="InterPro" id="IPR043502">
    <property type="entry name" value="DNA/RNA_pol_sf"/>
</dbReference>
<feature type="region of interest" description="Disordered" evidence="2">
    <location>
        <begin position="596"/>
        <end position="618"/>
    </location>
</feature>
<feature type="region of interest" description="Disordered" evidence="2">
    <location>
        <begin position="198"/>
        <end position="273"/>
    </location>
</feature>
<gene>
    <name evidence="4" type="ORF">FSB_LOCUS1325</name>
</gene>
<feature type="compositionally biased region" description="Polar residues" evidence="2">
    <location>
        <begin position="602"/>
        <end position="615"/>
    </location>
</feature>
<feature type="compositionally biased region" description="Low complexity" evidence="2">
    <location>
        <begin position="518"/>
        <end position="574"/>
    </location>
</feature>
<keyword evidence="1" id="KW-0064">Aspartyl protease</keyword>
<name>A0A2N9EFD5_FAGSY</name>
<feature type="region of interest" description="Disordered" evidence="2">
    <location>
        <begin position="495"/>
        <end position="574"/>
    </location>
</feature>
<sequence length="2457" mass="273922">MWKFQITRILDAYSLLEHLEDPAPCPPKLLLDETGCITSEANPLFLQWKTRDKALFSLISSTLSPSAISLVMGQTSASGIWRVIKNRYTSISRSSVVNLKRELNNIKKGNDSVTSFLQKIKDARDKLTSVGIHIDDEEILHIVLQGLPSDFHSFTSAMLTKNEPVLFEELHILMKTEEDLLKSSVDNTKEINHMAMATTTSSQSSWAGNRGRGTHRGRGNRGGGRFQSYNRGGGGFNQGGFSQGHSNNVSGAGNFSNYTVNSQNPQSSPNFPSRPTCQICYKPGYTAINCYQRMNYAYQGRHPPAKLAAMATSAPTQPTQPAPITWISDTGATDHFTPDLNTIPDNHSYTDSQLMSVGNGQQLPISNIGNGQLRTSSSLFHLRKVLHIPSMRYNLLSVNRFCQDNACSFHFDARRFQITDLLTAKPLYTGFSKDGLYPIHGLSLPSWNSRISALLSRSASSASSSSSSPNSTACLSSVCSNVPSAALWHMRLGHPQPRSVSAQPTGCPSPSHTQPMGPSSLPLTDSLLPSILGPIPSHTSTTSPSPNRPITLHPSPSLSSLSPETAAPALSPETAAPALSPEIAASALPIPAPPSVDPVLPNASSHPMQTRSKSGISKKKAFHLATTSYLQTEPPNYTVASKIPEWQHAMASEFEALQRQQTWSLIPSSPTQNVIGCRWVYKIKRNTDGSVSRYKARLVAKGFHQQAGVDYDETFSPVVKPPTVRIILSLAAHHHWTLRQLDVSNAFLHGFLQEDVFMTQPLGFVDPNHASHVCHLHKSLYGLKQAPRAWFERFTSHLLTMGFVASIADASLFILHRSSVTVYLLLYVDDIIITGNDTSTITTIISQLSTVFELKDLGPLRNFLGLQIDYTKSGLFVHQRKYLTDLLTKFHMLDSKAAPTPIVLTPALTPSDDGVLSDPTPYRSLVGALQYATFTRPDITFAVNRVCQFMHKPTSTHFIAAKRILRFLKGTLDKGILFQPGPLTLTAFTDADWAGDPSDRRSTSGITVFLRHNPITWVSKKQHTVSRSSTEAEYRSLAAGAAELAWIRQVLCDLGLFLVSAPVIWCDNTSALALASNPVFHGHTKHIEVDYHFVREKVVRGDILIQFISTDDQIADIFTKALPSPRFLRLSSKLLFLSRSGSVGQFPSDNYGSWLRAQPVRSSFGVRLREEVSDGENSQGVSREATQHTEAPVQLVPVPITNQTEVHDDATSTTSLEHTLKRLSGITTENVVGANAKGVEGGISSTFFSAEYRDYCQSDFGKVAFMEEKSTCTKFYILGGDKPSVQGPNAVIKGKRTLDDLVVKGDDVVTPPVTMKTLGFNYRGLGNPETVRDLHDVVRKEDPKIVFLMETRLEVRSLEFLRIRLGMGNCFGVDRHGYGGGLALLWDSFVNLHIRSFSHHHIDAEVHEDAGFWWQITGFYGYPEVARRHLSWSLLRQLHSLSTLPWMVFGDFNEIVSLDEKWGMEDRSLTQMAAFRKVLNDCGLQDLGGVASESWRQLFPRPFVQHLIVASLDHIGLLIDLESHQHPVHRCKRRMFRFEHSWVREAGCEEIIRDAWSAEFHGTAMFRVVQKIKQCRVQLLQWSNSQVCVTPKLVESKRAHFSSLENAPPETYSNVEVNLLRRELNVLVEKEEIFWRQRSRVSWLQEGDKNTKFYHACASQRKRTNTIMGLRNEQGVWQMNPDDIKHIAEDYFLNLFVTSGLDSITEVVQQVDQVVSPLMNEGLLQPFSMEEIRRALFQISPSKSPGPDGRMLGCINFTHIALIPKVKAPNCMSEFRPISLCNVLYKIISKVLVNRMKSILPCVISDSQSTFVPGRLITDNMMISFEVLHYLKNLRNGKNAQMATKLDMSKAYDKVEWDYLRAILLKLGFASQWVDLIMVYVESVSYSILINGESQGYIKPSRGLRQGDLLSLYLFLICAEGLSALMRKAERDSLIHGVSICRGGPRVSHLFFADDSIIFCKASISDCTALHQCLEIYERASGQKINSSKTALFFSHNTSNDLRVTIANLFGTTQTTQFEKYLGLPPVIGRAKRRAFNSIKDRIWKCLQGWKEKLLSQAGKEVLIKAMIQAFPTYAMSCFKLPTALCTEIYSMANRFWWGQKGSGMRWRVGTGSRIRVWKDAWLPSPISYKIISLVSILDEDALVESLIHQDSMTWNVPLLIWAGTKKGVFTVKSAYQLHLAVQHRGEGSSSNSASSSSCIWRALWSTQVKPKVKVFMWQACSNILLTNTKLFDKGISHSFSCQWCDDGVETLDHILWQCEFVQRTWSSSIVVMPSICTSSISFMEVNGGGCSEVAAASRWRPLDHNDFKINVAFKRIAGSSLVGIGVLIRDYLGGVNAVMQRQSILGGDYILIYAQVVLSAIKFALDVGLPRIVMDIGCKELHAFLLSEDPCFAAVGPIVDDILFMKRYFLSVKFFCEFYFNKAAIALATEAVSSLEQVWLNDYPVCITSHVQFDSI</sequence>
<dbReference type="Pfam" id="PF07727">
    <property type="entry name" value="RVT_2"/>
    <property type="match status" value="1"/>
</dbReference>
<dbReference type="Pfam" id="PF13456">
    <property type="entry name" value="RVT_3"/>
    <property type="match status" value="1"/>
</dbReference>
<organism evidence="4">
    <name type="scientific">Fagus sylvatica</name>
    <name type="common">Beechnut</name>
    <dbReference type="NCBI Taxonomy" id="28930"/>
    <lineage>
        <taxon>Eukaryota</taxon>
        <taxon>Viridiplantae</taxon>
        <taxon>Streptophyta</taxon>
        <taxon>Embryophyta</taxon>
        <taxon>Tracheophyta</taxon>
        <taxon>Spermatophyta</taxon>
        <taxon>Magnoliopsida</taxon>
        <taxon>eudicotyledons</taxon>
        <taxon>Gunneridae</taxon>
        <taxon>Pentapetalae</taxon>
        <taxon>rosids</taxon>
        <taxon>fabids</taxon>
        <taxon>Fagales</taxon>
        <taxon>Fagaceae</taxon>
        <taxon>Fagus</taxon>
    </lineage>
</organism>
<dbReference type="CDD" id="cd09272">
    <property type="entry name" value="RNase_HI_RT_Ty1"/>
    <property type="match status" value="1"/>
</dbReference>
<dbReference type="InterPro" id="IPR000477">
    <property type="entry name" value="RT_dom"/>
</dbReference>
<dbReference type="PANTHER" id="PTHR11439">
    <property type="entry name" value="GAG-POL-RELATED RETROTRANSPOSON"/>
    <property type="match status" value="1"/>
</dbReference>
<feature type="region of interest" description="Disordered" evidence="2">
    <location>
        <begin position="1171"/>
        <end position="1192"/>
    </location>
</feature>
<dbReference type="InterPro" id="IPR026960">
    <property type="entry name" value="RVT-Znf"/>
</dbReference>
<proteinExistence type="predicted"/>
<dbReference type="InterPro" id="IPR036691">
    <property type="entry name" value="Endo/exonu/phosph_ase_sf"/>
</dbReference>
<keyword evidence="1" id="KW-0645">Protease</keyword>
<dbReference type="InterPro" id="IPR005135">
    <property type="entry name" value="Endo/exonuclease/phosphatase"/>
</dbReference>
<dbReference type="EMBL" id="OIVN01000058">
    <property type="protein sequence ID" value="SPC73443.1"/>
    <property type="molecule type" value="Genomic_DNA"/>
</dbReference>
<protein>
    <recommendedName>
        <fullName evidence="3">Reverse transcriptase domain-containing protein</fullName>
    </recommendedName>
</protein>
<feature type="compositionally biased region" description="Low complexity" evidence="2">
    <location>
        <begin position="198"/>
        <end position="209"/>
    </location>
</feature>
<dbReference type="Gene3D" id="3.60.10.10">
    <property type="entry name" value="Endonuclease/exonuclease/phosphatase"/>
    <property type="match status" value="1"/>
</dbReference>
<dbReference type="GO" id="GO:0004190">
    <property type="term" value="F:aspartic-type endopeptidase activity"/>
    <property type="evidence" value="ECO:0007669"/>
    <property type="project" value="UniProtKB-KW"/>
</dbReference>
<accession>A0A2N9EFD5</accession>
<dbReference type="PANTHER" id="PTHR11439:SF455">
    <property type="entry name" value="RLK (RECEPTOR-LIKE PROTEIN KINASE) 8, PUTATIVE-RELATED"/>
    <property type="match status" value="1"/>
</dbReference>
<feature type="compositionally biased region" description="Low complexity" evidence="2">
    <location>
        <begin position="261"/>
        <end position="273"/>
    </location>
</feature>